<reference evidence="1 2" key="1">
    <citation type="submission" date="2024-01" db="EMBL/GenBank/DDBJ databases">
        <authorList>
            <person name="Waweru B."/>
        </authorList>
    </citation>
    <scope>NUCLEOTIDE SEQUENCE [LARGE SCALE GENOMIC DNA]</scope>
</reference>
<proteinExistence type="predicted"/>
<keyword evidence="2" id="KW-1185">Reference proteome</keyword>
<feature type="non-terminal residue" evidence="1">
    <location>
        <position position="86"/>
    </location>
</feature>
<organism evidence="1 2">
    <name type="scientific">Dovyalis caffra</name>
    <dbReference type="NCBI Taxonomy" id="77055"/>
    <lineage>
        <taxon>Eukaryota</taxon>
        <taxon>Viridiplantae</taxon>
        <taxon>Streptophyta</taxon>
        <taxon>Embryophyta</taxon>
        <taxon>Tracheophyta</taxon>
        <taxon>Spermatophyta</taxon>
        <taxon>Magnoliopsida</taxon>
        <taxon>eudicotyledons</taxon>
        <taxon>Gunneridae</taxon>
        <taxon>Pentapetalae</taxon>
        <taxon>rosids</taxon>
        <taxon>fabids</taxon>
        <taxon>Malpighiales</taxon>
        <taxon>Salicaceae</taxon>
        <taxon>Flacourtieae</taxon>
        <taxon>Dovyalis</taxon>
    </lineage>
</organism>
<evidence type="ECO:0000313" key="1">
    <source>
        <dbReference type="EMBL" id="CAK7332891.1"/>
    </source>
</evidence>
<comment type="caution">
    <text evidence="1">The sequence shown here is derived from an EMBL/GenBank/DDBJ whole genome shotgun (WGS) entry which is preliminary data.</text>
</comment>
<sequence length="86" mass="10118">MDVDWDFLPIYDIYYDDTKVINIDNDDNKVVINDDLIERIKVECKEIMRDPLSVAGKSYRLGIWLSGTTIYGTIFRIDLGEDEDYF</sequence>
<dbReference type="EMBL" id="CAWUPB010000913">
    <property type="protein sequence ID" value="CAK7332891.1"/>
    <property type="molecule type" value="Genomic_DNA"/>
</dbReference>
<dbReference type="Proteomes" id="UP001314170">
    <property type="component" value="Unassembled WGS sequence"/>
</dbReference>
<dbReference type="AlphaFoldDB" id="A0AAV1RED5"/>
<gene>
    <name evidence="1" type="ORF">DCAF_LOCUS9211</name>
</gene>
<accession>A0AAV1RED5</accession>
<name>A0AAV1RED5_9ROSI</name>
<evidence type="ECO:0000313" key="2">
    <source>
        <dbReference type="Proteomes" id="UP001314170"/>
    </source>
</evidence>
<protein>
    <submittedName>
        <fullName evidence="1">Uncharacterized protein</fullName>
    </submittedName>
</protein>